<dbReference type="PANTHER" id="PTHR13251">
    <property type="entry name" value="EPILEPSY HOLOPROSENCEPHALY CANDIDATE 1/TMEM1"/>
    <property type="match status" value="1"/>
</dbReference>
<feature type="domain" description="Trs130 NTS" evidence="8">
    <location>
        <begin position="811"/>
        <end position="900"/>
    </location>
</feature>
<feature type="compositionally biased region" description="Pro residues" evidence="4">
    <location>
        <begin position="286"/>
        <end position="302"/>
    </location>
</feature>
<dbReference type="InterPro" id="IPR045126">
    <property type="entry name" value="TRAPPC10/Trs130"/>
</dbReference>
<evidence type="ECO:0000256" key="1">
    <source>
        <dbReference type="ARBA" id="ARBA00004555"/>
    </source>
</evidence>
<sequence length="1687" mass="186146">MDMDGSTSKVTVTYWDPSSVYPLFSPDIKARLPLQNLHWKSPSRPLRSINSLYVEFIPAVQPHINAATATSSEDPATSHFTRALPSIYSSPSGRSSSKDRSASPSSSPARRAGSSIGRRRSSTPNLNTFVRRTTLGEGPAKERRHQIPGLRQTPYLKVFFLRCDDNDYYRNTARKEIKEWIATHCTTASSSSSSNASSSKHDNHDAFEWMIVHVVLPGTTAATQPRMNGQSSASLSSNASNPEPANKSRFQFKSTSTILEKLKSDFGSTSKKALPRIVQIRLSHPQPSPPPGAPAPTTPLPTPAEKEADYASLISHMKSLILTSFDLRVQQYEDDITARSNQQHLPGWNFCTFFVLKEGLAGAFESVGLTEDAWAIYQELTVAGESIIVRDEADREGGKTFLGWSGEVVKTLVEEGRKWNIQQATRLARSGSQSSLATSGTAAPVDMVDINGDKEEFSDSSILSSTRKPYRELILSNNISVFDFISYCFARQASLLLRLAATMPHRPTSVGTHPATADATYSFYDPTTAVEEAAAAGATPRDGEAGYLTEVMKKGIEFLRIGSAVLRAELYRGWESMQADLEQIKKSEEAAANDGSAAATAADVDESDTRQQVLQDKFDLTFPAAKAFIDNYIASFVVNGVMQLIDATDHKSVPHLDWKDLLLLEARSPPPTPSITQAFLTGKAPKVDSKDMPPDAIPQRSTTIYSTETDEKKGPAVSEGLTATEELAFFRAEALMLARGVVVEVAGNRWRNSKEKLHPAPKHQEASAPDAENMVDVNLNDTDSMASTLRSEDPAEKDDWMWLWGIRAGMLQHALLSETGFLAVYERMTETAVKLFSLAKRIKSTERTLAEIACIKYYRKDYAAAAHYFSKLAPSYTTQRWTVVEENLLMMYADCLKKMGRDEEFGKVSLILLRKRAESEKRRWRTQRTSMLFLNGVIRIDGDEGLGLLPGMDEVSKFVSATDLRFDEFWTDVEVETCPQFEGEREGGTGGFRWSVAVKCRWLLNQSMTVKNAYMSISIADEKTKGIAGIAKDIKLLTAEDIVIKRGANKIIFVADTFYAGTYEILSMVLAVNNLTFKHKFKPDPPPPATDGVAPQIPKKTVEAPKIILFQAPDTFHIALSASKLIQLDKMRTVQVEVNTGNTIVERVEMKVKSLTAGLRLLISEMKVFGQRDDTTPTDDVALWFGEQGLIKLKSTTNDRRLRNLILRIPYKSDGDLSDLSVRLEAHLINETSQYTYVATPSVPVSLPLSVNVQDIFTRGALFSKFQVSTVNHIPLRIVRTELEGSRAFQTTTGVGCSDVDDGIVVYGKQPAGFTFKTTRISGKEEYSGENLYLRVMWRGVGDEILHAVMSAFSAHLSSAGHGRYQRLLMPTLTEVVAGLFKTDIERAALLGAIKLPPFAAELWVDAFAGVNCKNGERDAVSTSVEEFFAKWSGRRRVPLLSAPWSADVSELETRLHLLTRTIVIPVEIPALQCLATARLQLMGIPDRGAGGPKMVRVGEVIKAVLKIGISRCWDLGNDRDRRSANIPAILRFYYEMSTSGTSADGGKREGRHEDWLVNGRRRGVFEYSFEKEWREEEDEEEVEFQLLLVPLKSGFLLLPGIEVRALPYVPTATTSASGGGGEDEEEESFTVTCETDYRSASEGVLVVSEVEEKVVKVDDHGTMGRLGGAGSMRRPISSGGEGQVAA</sequence>
<evidence type="ECO:0000259" key="8">
    <source>
        <dbReference type="Pfam" id="PF24967"/>
    </source>
</evidence>
<protein>
    <submittedName>
        <fullName evidence="9">Uncharacterized protein</fullName>
    </submittedName>
</protein>
<evidence type="ECO:0000256" key="3">
    <source>
        <dbReference type="ARBA" id="ARBA00023034"/>
    </source>
</evidence>
<dbReference type="GO" id="GO:0006891">
    <property type="term" value="P:intra-Golgi vesicle-mediated transport"/>
    <property type="evidence" value="ECO:0007669"/>
    <property type="project" value="TreeGrafter"/>
</dbReference>
<feature type="domain" description="TRAPPC10/Trs130 N-terminal" evidence="6">
    <location>
        <begin position="142"/>
        <end position="183"/>
    </location>
</feature>
<dbReference type="InterPro" id="IPR055505">
    <property type="entry name" value="DUF7077"/>
</dbReference>
<name>A0AAV9TXP6_9PEZI</name>
<comment type="subcellular location">
    <subcellularLocation>
        <location evidence="1">Golgi apparatus</location>
    </subcellularLocation>
</comment>
<dbReference type="EMBL" id="JAVHNQ010000017">
    <property type="protein sequence ID" value="KAK6330492.1"/>
    <property type="molecule type" value="Genomic_DNA"/>
</dbReference>
<evidence type="ECO:0000259" key="7">
    <source>
        <dbReference type="Pfam" id="PF23274"/>
    </source>
</evidence>
<feature type="compositionally biased region" description="Low complexity" evidence="4">
    <location>
        <begin position="102"/>
        <end position="116"/>
    </location>
</feature>
<dbReference type="InterPro" id="IPR056916">
    <property type="entry name" value="NTS_TR130"/>
</dbReference>
<feature type="domain" description="TRAPPC10/Trs130 C-terminal" evidence="5">
    <location>
        <begin position="1466"/>
        <end position="1648"/>
    </location>
</feature>
<dbReference type="InterPro" id="IPR022233">
    <property type="entry name" value="TRAPPC10/Trs130_C"/>
</dbReference>
<dbReference type="Pfam" id="PF23036">
    <property type="entry name" value="TRAPPC10_1st"/>
    <property type="match status" value="3"/>
</dbReference>
<evidence type="ECO:0000259" key="5">
    <source>
        <dbReference type="Pfam" id="PF12584"/>
    </source>
</evidence>
<dbReference type="Pfam" id="PF24965">
    <property type="entry name" value="TRS130_4HB"/>
    <property type="match status" value="1"/>
</dbReference>
<dbReference type="Pfam" id="PF24967">
    <property type="entry name" value="NTS_TR130"/>
    <property type="match status" value="1"/>
</dbReference>
<feature type="region of interest" description="Disordered" evidence="4">
    <location>
        <begin position="68"/>
        <end position="146"/>
    </location>
</feature>
<dbReference type="GO" id="GO:0005829">
    <property type="term" value="C:cytosol"/>
    <property type="evidence" value="ECO:0007669"/>
    <property type="project" value="GOC"/>
</dbReference>
<feature type="region of interest" description="Disordered" evidence="4">
    <location>
        <begin position="222"/>
        <end position="251"/>
    </location>
</feature>
<dbReference type="Pfam" id="PF12584">
    <property type="entry name" value="TRAPPC10"/>
    <property type="match status" value="1"/>
</dbReference>
<feature type="compositionally biased region" description="Low complexity" evidence="4">
    <location>
        <begin position="231"/>
        <end position="248"/>
    </location>
</feature>
<keyword evidence="2" id="KW-0813">Transport</keyword>
<dbReference type="PANTHER" id="PTHR13251:SF3">
    <property type="entry name" value="TRAFFICKING PROTEIN PARTICLE COMPLEX SUBUNIT 10"/>
    <property type="match status" value="1"/>
</dbReference>
<evidence type="ECO:0000313" key="10">
    <source>
        <dbReference type="Proteomes" id="UP001375240"/>
    </source>
</evidence>
<feature type="region of interest" description="Disordered" evidence="4">
    <location>
        <begin position="1662"/>
        <end position="1687"/>
    </location>
</feature>
<feature type="domain" description="DUF7077" evidence="7">
    <location>
        <begin position="1113"/>
        <end position="1244"/>
    </location>
</feature>
<comment type="caution">
    <text evidence="9">The sequence shown here is derived from an EMBL/GenBank/DDBJ whole genome shotgun (WGS) entry which is preliminary data.</text>
</comment>
<reference evidence="9 10" key="1">
    <citation type="submission" date="2019-10" db="EMBL/GenBank/DDBJ databases">
        <authorList>
            <person name="Palmer J.M."/>
        </authorList>
    </citation>
    <scope>NUCLEOTIDE SEQUENCE [LARGE SCALE GENOMIC DNA]</scope>
    <source>
        <strain evidence="9 10">TWF696</strain>
    </source>
</reference>
<organism evidence="9 10">
    <name type="scientific">Orbilia brochopaga</name>
    <dbReference type="NCBI Taxonomy" id="3140254"/>
    <lineage>
        <taxon>Eukaryota</taxon>
        <taxon>Fungi</taxon>
        <taxon>Dikarya</taxon>
        <taxon>Ascomycota</taxon>
        <taxon>Pezizomycotina</taxon>
        <taxon>Orbiliomycetes</taxon>
        <taxon>Orbiliales</taxon>
        <taxon>Orbiliaceae</taxon>
        <taxon>Orbilia</taxon>
    </lineage>
</organism>
<evidence type="ECO:0000256" key="4">
    <source>
        <dbReference type="SAM" id="MobiDB-lite"/>
    </source>
</evidence>
<dbReference type="Pfam" id="PF23274">
    <property type="entry name" value="DUF7077"/>
    <property type="match status" value="1"/>
</dbReference>
<feature type="domain" description="TRAPPC10/Trs130 N-terminal" evidence="6">
    <location>
        <begin position="250"/>
        <end position="392"/>
    </location>
</feature>
<evidence type="ECO:0000256" key="2">
    <source>
        <dbReference type="ARBA" id="ARBA00022448"/>
    </source>
</evidence>
<keyword evidence="10" id="KW-1185">Reference proteome</keyword>
<evidence type="ECO:0000313" key="9">
    <source>
        <dbReference type="EMBL" id="KAK6330492.1"/>
    </source>
</evidence>
<dbReference type="InterPro" id="IPR056913">
    <property type="entry name" value="TRAPPC10/Trs130_N"/>
</dbReference>
<proteinExistence type="predicted"/>
<feature type="domain" description="TRAPPC10/Trs130 N-terminal" evidence="6">
    <location>
        <begin position="452"/>
        <end position="501"/>
    </location>
</feature>
<feature type="region of interest" description="Disordered" evidence="4">
    <location>
        <begin position="282"/>
        <end position="304"/>
    </location>
</feature>
<dbReference type="GO" id="GO:1990071">
    <property type="term" value="C:TRAPPII protein complex"/>
    <property type="evidence" value="ECO:0007669"/>
    <property type="project" value="InterPro"/>
</dbReference>
<dbReference type="GO" id="GO:0034498">
    <property type="term" value="P:early endosome to Golgi transport"/>
    <property type="evidence" value="ECO:0007669"/>
    <property type="project" value="TreeGrafter"/>
</dbReference>
<feature type="compositionally biased region" description="Polar residues" evidence="4">
    <location>
        <begin position="68"/>
        <end position="80"/>
    </location>
</feature>
<dbReference type="Proteomes" id="UP001375240">
    <property type="component" value="Unassembled WGS sequence"/>
</dbReference>
<keyword evidence="3" id="KW-0333">Golgi apparatus</keyword>
<gene>
    <name evidence="9" type="ORF">TWF696_003383</name>
</gene>
<accession>A0AAV9TXP6</accession>
<evidence type="ECO:0000259" key="6">
    <source>
        <dbReference type="Pfam" id="PF23036"/>
    </source>
</evidence>